<dbReference type="AlphaFoldDB" id="A0A7W3IHH8"/>
<protein>
    <submittedName>
        <fullName evidence="1">Type III secretion system inner rod subunit SctI</fullName>
    </submittedName>
</protein>
<dbReference type="NCBIfam" id="NF038054">
    <property type="entry name" value="T3SS_SctI"/>
    <property type="match status" value="1"/>
</dbReference>
<dbReference type="Proteomes" id="UP000547058">
    <property type="component" value="Unassembled WGS sequence"/>
</dbReference>
<dbReference type="EMBL" id="JACGXS010000004">
    <property type="protein sequence ID" value="MBA8682073.1"/>
    <property type="molecule type" value="Genomic_DNA"/>
</dbReference>
<keyword evidence="2" id="KW-1185">Reference proteome</keyword>
<organism evidence="1 2">
    <name type="scientific">Stenotrophomonas tumulicola</name>
    <dbReference type="NCBI Taxonomy" id="1685415"/>
    <lineage>
        <taxon>Bacteria</taxon>
        <taxon>Pseudomonadati</taxon>
        <taxon>Pseudomonadota</taxon>
        <taxon>Gammaproteobacteria</taxon>
        <taxon>Lysobacterales</taxon>
        <taxon>Lysobacteraceae</taxon>
        <taxon>Stenotrophomonas</taxon>
    </lineage>
</organism>
<evidence type="ECO:0000313" key="2">
    <source>
        <dbReference type="Proteomes" id="UP000547058"/>
    </source>
</evidence>
<name>A0A7W3IHH8_9GAMM</name>
<sequence>MNNITSITSSMTQAVVGSDGLVSMSDRFNAALAEGYLWAGRERDDILATANDPGVAADPQRLFELQQRQEAYTKQIALSSALVSHATKGIETLVKS</sequence>
<dbReference type="RefSeq" id="WP_182339213.1">
    <property type="nucleotide sequence ID" value="NZ_JACGXS010000004.1"/>
</dbReference>
<accession>A0A7W3IHH8</accession>
<gene>
    <name evidence="1" type="primary">sctI</name>
    <name evidence="1" type="ORF">H4O11_09675</name>
</gene>
<comment type="caution">
    <text evidence="1">The sequence shown here is derived from an EMBL/GenBank/DDBJ whole genome shotgun (WGS) entry which is preliminary data.</text>
</comment>
<evidence type="ECO:0000313" key="1">
    <source>
        <dbReference type="EMBL" id="MBA8682073.1"/>
    </source>
</evidence>
<proteinExistence type="predicted"/>
<reference evidence="1 2" key="1">
    <citation type="submission" date="2020-08" db="EMBL/GenBank/DDBJ databases">
        <title>Stenotrophomonas tumulicola JCM 30961.</title>
        <authorList>
            <person name="Deng Y."/>
        </authorList>
    </citation>
    <scope>NUCLEOTIDE SEQUENCE [LARGE SCALE GENOMIC DNA]</scope>
    <source>
        <strain evidence="1 2">JCM 30961</strain>
    </source>
</reference>
<dbReference type="InterPro" id="IPR047754">
    <property type="entry name" value="T3SS_SctI-like"/>
</dbReference>